<dbReference type="InterPro" id="IPR023214">
    <property type="entry name" value="HAD_sf"/>
</dbReference>
<dbReference type="SUPFAM" id="SSF56784">
    <property type="entry name" value="HAD-like"/>
    <property type="match status" value="1"/>
</dbReference>
<dbReference type="NCBIfam" id="TIGR00099">
    <property type="entry name" value="Cof-subfamily"/>
    <property type="match status" value="1"/>
</dbReference>
<dbReference type="EMBL" id="PYLQ01000001">
    <property type="protein sequence ID" value="PST43359.1"/>
    <property type="molecule type" value="Genomic_DNA"/>
</dbReference>
<dbReference type="GO" id="GO:0000287">
    <property type="term" value="F:magnesium ion binding"/>
    <property type="evidence" value="ECO:0007669"/>
    <property type="project" value="TreeGrafter"/>
</dbReference>
<sequence>MTKIAFFDVDGTLINVPHQLLKPTKRTIEALKDFQKQGNYIVVASARGAMPDCLKKIPFDGFIGCDGGYIEFHQEVLLNNIFTVKELNLQNSVYEATNGQYIISERNQSYFSDMNGELIKKHLRLYTGTDKLPDDYDDNWRFQNIKANTVTALFYSAKDLHEALDMLPKEWSINTYDTGHIRMDVHPQGYTKGTACEYLYQKLNIPKENTYAFGDGENDIEMLHLGGTSIAMGNADDEVKKHASTVTLTVDEDGIADFFEKEFKIK</sequence>
<dbReference type="Proteomes" id="UP000240974">
    <property type="component" value="Unassembled WGS sequence"/>
</dbReference>
<evidence type="ECO:0000313" key="1">
    <source>
        <dbReference type="EMBL" id="PST43359.1"/>
    </source>
</evidence>
<proteinExistence type="predicted"/>
<dbReference type="SFLD" id="SFLDG01140">
    <property type="entry name" value="C2.B:_Phosphomannomutase_and_P"/>
    <property type="match status" value="1"/>
</dbReference>
<dbReference type="InterPro" id="IPR006379">
    <property type="entry name" value="HAD-SF_hydro_IIB"/>
</dbReference>
<keyword evidence="2" id="KW-1185">Reference proteome</keyword>
<dbReference type="GO" id="GO:0016791">
    <property type="term" value="F:phosphatase activity"/>
    <property type="evidence" value="ECO:0007669"/>
    <property type="project" value="UniProtKB-ARBA"/>
</dbReference>
<name>A0A2T3G766_9FIRM</name>
<protein>
    <submittedName>
        <fullName evidence="1">Cof-type HAD-IIB family hydrolase</fullName>
    </submittedName>
</protein>
<accession>A0A2T3G766</accession>
<dbReference type="AlphaFoldDB" id="A0A2T3G766"/>
<dbReference type="InterPro" id="IPR000150">
    <property type="entry name" value="Cof"/>
</dbReference>
<dbReference type="NCBIfam" id="TIGR01484">
    <property type="entry name" value="HAD-SF-IIB"/>
    <property type="match status" value="1"/>
</dbReference>
<dbReference type="Gene3D" id="3.30.1240.10">
    <property type="match status" value="1"/>
</dbReference>
<organism evidence="1 2">
    <name type="scientific">Faecalibacillus intestinalis</name>
    <dbReference type="NCBI Taxonomy" id="1982626"/>
    <lineage>
        <taxon>Bacteria</taxon>
        <taxon>Bacillati</taxon>
        <taxon>Bacillota</taxon>
        <taxon>Erysipelotrichia</taxon>
        <taxon>Erysipelotrichales</taxon>
        <taxon>Coprobacillaceae</taxon>
        <taxon>Faecalibacillus</taxon>
    </lineage>
</organism>
<keyword evidence="1" id="KW-0378">Hydrolase</keyword>
<gene>
    <name evidence="1" type="ORF">C7U54_01220</name>
</gene>
<comment type="caution">
    <text evidence="1">The sequence shown here is derived from an EMBL/GenBank/DDBJ whole genome shotgun (WGS) entry which is preliminary data.</text>
</comment>
<dbReference type="InterPro" id="IPR036412">
    <property type="entry name" value="HAD-like_sf"/>
</dbReference>
<dbReference type="SFLD" id="SFLDS00003">
    <property type="entry name" value="Haloacid_Dehalogenase"/>
    <property type="match status" value="1"/>
</dbReference>
<dbReference type="RefSeq" id="WP_107029009.1">
    <property type="nucleotide sequence ID" value="NZ_PYLQ01000001.1"/>
</dbReference>
<reference evidence="1 2" key="1">
    <citation type="journal article" date="2019" name="Int. J. Syst. Evol. Microbiol.">
        <title>Faecalibacillus intestinalis gen. nov., sp. nov. and Faecalibacillus faecis sp. nov., isolated from human faeces.</title>
        <authorList>
            <person name="Seo B."/>
            <person name="Jeon K."/>
            <person name="Baek I."/>
            <person name="Lee Y.M."/>
            <person name="Baek K."/>
            <person name="Ko G."/>
        </authorList>
    </citation>
    <scope>NUCLEOTIDE SEQUENCE [LARGE SCALE GENOMIC DNA]</scope>
    <source>
        <strain evidence="1 2">SNUG30099</strain>
    </source>
</reference>
<evidence type="ECO:0000313" key="2">
    <source>
        <dbReference type="Proteomes" id="UP000240974"/>
    </source>
</evidence>
<dbReference type="PANTHER" id="PTHR10000">
    <property type="entry name" value="PHOSPHOSERINE PHOSPHATASE"/>
    <property type="match status" value="1"/>
</dbReference>
<dbReference type="Pfam" id="PF08282">
    <property type="entry name" value="Hydrolase_3"/>
    <property type="match status" value="1"/>
</dbReference>
<dbReference type="Gene3D" id="3.40.50.1000">
    <property type="entry name" value="HAD superfamily/HAD-like"/>
    <property type="match status" value="1"/>
</dbReference>
<dbReference type="GO" id="GO:0005829">
    <property type="term" value="C:cytosol"/>
    <property type="evidence" value="ECO:0007669"/>
    <property type="project" value="TreeGrafter"/>
</dbReference>
<dbReference type="PANTHER" id="PTHR10000:SF25">
    <property type="entry name" value="PHOSPHATASE YKRA-RELATED"/>
    <property type="match status" value="1"/>
</dbReference>